<organism evidence="1 2">
    <name type="scientific">Rhizobium herbae</name>
    <dbReference type="NCBI Taxonomy" id="508661"/>
    <lineage>
        <taxon>Bacteria</taxon>
        <taxon>Pseudomonadati</taxon>
        <taxon>Pseudomonadota</taxon>
        <taxon>Alphaproteobacteria</taxon>
        <taxon>Hyphomicrobiales</taxon>
        <taxon>Rhizobiaceae</taxon>
        <taxon>Rhizobium/Agrobacterium group</taxon>
        <taxon>Rhizobium</taxon>
    </lineage>
</organism>
<sequence>MKQQSHIVDLLNAAKLLADNQNNALLSYIINMAMIEASARTADKKTEKDEGGIKAA</sequence>
<gene>
    <name evidence="1" type="ORF">J2Z75_000726</name>
</gene>
<keyword evidence="2" id="KW-1185">Reference proteome</keyword>
<name>A0ABS4EH25_9HYPH</name>
<evidence type="ECO:0000313" key="2">
    <source>
        <dbReference type="Proteomes" id="UP000823786"/>
    </source>
</evidence>
<protein>
    <submittedName>
        <fullName evidence="1">Uncharacterized protein</fullName>
    </submittedName>
</protein>
<comment type="caution">
    <text evidence="1">The sequence shown here is derived from an EMBL/GenBank/DDBJ whole genome shotgun (WGS) entry which is preliminary data.</text>
</comment>
<accession>A0ABS4EH25</accession>
<evidence type="ECO:0000313" key="1">
    <source>
        <dbReference type="EMBL" id="MBP1857246.1"/>
    </source>
</evidence>
<dbReference type="RefSeq" id="WP_209847876.1">
    <property type="nucleotide sequence ID" value="NZ_JAGGJV010000001.1"/>
</dbReference>
<proteinExistence type="predicted"/>
<dbReference type="EMBL" id="JAGGJV010000001">
    <property type="protein sequence ID" value="MBP1857246.1"/>
    <property type="molecule type" value="Genomic_DNA"/>
</dbReference>
<dbReference type="Proteomes" id="UP000823786">
    <property type="component" value="Unassembled WGS sequence"/>
</dbReference>
<reference evidence="1 2" key="1">
    <citation type="submission" date="2021-03" db="EMBL/GenBank/DDBJ databases">
        <title>Genomic Encyclopedia of Type Strains, Phase IV (KMG-IV): sequencing the most valuable type-strain genomes for metagenomic binning, comparative biology and taxonomic classification.</title>
        <authorList>
            <person name="Goeker M."/>
        </authorList>
    </citation>
    <scope>NUCLEOTIDE SEQUENCE [LARGE SCALE GENOMIC DNA]</scope>
    <source>
        <strain evidence="1 2">DSM 26427</strain>
    </source>
</reference>